<dbReference type="AlphaFoldDB" id="A0AA40KYJ5"/>
<accession>A0AA40KYJ5</accession>
<feature type="region of interest" description="Disordered" evidence="1">
    <location>
        <begin position="132"/>
        <end position="162"/>
    </location>
</feature>
<feature type="region of interest" description="Disordered" evidence="1">
    <location>
        <begin position="64"/>
        <end position="83"/>
    </location>
</feature>
<dbReference type="EMBL" id="JAHYIQ010000001">
    <property type="protein sequence ID" value="KAK1137661.1"/>
    <property type="molecule type" value="Genomic_DNA"/>
</dbReference>
<comment type="caution">
    <text evidence="2">The sequence shown here is derived from an EMBL/GenBank/DDBJ whole genome shotgun (WGS) entry which is preliminary data.</text>
</comment>
<gene>
    <name evidence="2" type="ORF">K0M31_002159</name>
</gene>
<evidence type="ECO:0000313" key="2">
    <source>
        <dbReference type="EMBL" id="KAK1137661.1"/>
    </source>
</evidence>
<sequence length="162" mass="18614">AACKFLQEILDGPARPICEIPILYRLIPLKAGRSNVITDYTRGYTRYRCTIRIAETRLRTTGQKVDGANKKKRKIVTSEETRHSKEFPTEGEYYLREFECDSANDPYSCTCIRAPAPPPPPPPFHHVHLKLRSKPSQENPLALPENEDPRFRATRPVYDSFL</sequence>
<protein>
    <submittedName>
        <fullName evidence="2">Uncharacterized protein</fullName>
    </submittedName>
</protein>
<dbReference type="Proteomes" id="UP001177670">
    <property type="component" value="Unassembled WGS sequence"/>
</dbReference>
<evidence type="ECO:0000256" key="1">
    <source>
        <dbReference type="SAM" id="MobiDB-lite"/>
    </source>
</evidence>
<evidence type="ECO:0000313" key="3">
    <source>
        <dbReference type="Proteomes" id="UP001177670"/>
    </source>
</evidence>
<proteinExistence type="predicted"/>
<keyword evidence="3" id="KW-1185">Reference proteome</keyword>
<name>A0AA40KYJ5_9HYME</name>
<organism evidence="2 3">
    <name type="scientific">Melipona bicolor</name>
    <dbReference type="NCBI Taxonomy" id="60889"/>
    <lineage>
        <taxon>Eukaryota</taxon>
        <taxon>Metazoa</taxon>
        <taxon>Ecdysozoa</taxon>
        <taxon>Arthropoda</taxon>
        <taxon>Hexapoda</taxon>
        <taxon>Insecta</taxon>
        <taxon>Pterygota</taxon>
        <taxon>Neoptera</taxon>
        <taxon>Endopterygota</taxon>
        <taxon>Hymenoptera</taxon>
        <taxon>Apocrita</taxon>
        <taxon>Aculeata</taxon>
        <taxon>Apoidea</taxon>
        <taxon>Anthophila</taxon>
        <taxon>Apidae</taxon>
        <taxon>Melipona</taxon>
    </lineage>
</organism>
<feature type="non-terminal residue" evidence="2">
    <location>
        <position position="1"/>
    </location>
</feature>
<reference evidence="2" key="1">
    <citation type="submission" date="2021-10" db="EMBL/GenBank/DDBJ databases">
        <title>Melipona bicolor Genome sequencing and assembly.</title>
        <authorList>
            <person name="Araujo N.S."/>
            <person name="Arias M.C."/>
        </authorList>
    </citation>
    <scope>NUCLEOTIDE SEQUENCE</scope>
    <source>
        <strain evidence="2">USP_2M_L1-L4_2017</strain>
        <tissue evidence="2">Whole body</tissue>
    </source>
</reference>